<evidence type="ECO:0000256" key="2">
    <source>
        <dbReference type="ARBA" id="ARBA00005263"/>
    </source>
</evidence>
<feature type="compositionally biased region" description="Basic and acidic residues" evidence="7">
    <location>
        <begin position="141"/>
        <end position="161"/>
    </location>
</feature>
<evidence type="ECO:0000313" key="8">
    <source>
        <dbReference type="EMBL" id="TIB09326.1"/>
    </source>
</evidence>
<comment type="subcellular location">
    <subcellularLocation>
        <location evidence="1 6">Cytoplasmic vesicle membrane</location>
        <topology evidence="1 6">Peripheral membrane protein</topology>
        <orientation evidence="1 6">Cytoplasmic side</orientation>
    </subcellularLocation>
    <subcellularLocation>
        <location evidence="6">Membrane</location>
        <location evidence="6">Coated pit</location>
        <topology evidence="6">Peripheral membrane protein</topology>
        <orientation evidence="6">Cytoplasmic side</orientation>
    </subcellularLocation>
    <text evidence="6">Cytoplasmic face of coated pits and vesicles.</text>
</comment>
<dbReference type="EMBL" id="SPOF01000043">
    <property type="protein sequence ID" value="TIB09326.1"/>
    <property type="molecule type" value="Genomic_DNA"/>
</dbReference>
<dbReference type="GO" id="GO:0032050">
    <property type="term" value="F:clathrin heavy chain binding"/>
    <property type="evidence" value="ECO:0007669"/>
    <property type="project" value="TreeGrafter"/>
</dbReference>
<keyword evidence="5 6" id="KW-0968">Cytoplasmic vesicle</keyword>
<evidence type="ECO:0000256" key="6">
    <source>
        <dbReference type="RuleBase" id="RU363137"/>
    </source>
</evidence>
<dbReference type="GO" id="GO:0030130">
    <property type="term" value="C:clathrin coat of trans-Golgi network vesicle"/>
    <property type="evidence" value="ECO:0007669"/>
    <property type="project" value="InterPro"/>
</dbReference>
<evidence type="ECO:0000256" key="1">
    <source>
        <dbReference type="ARBA" id="ARBA00004180"/>
    </source>
</evidence>
<evidence type="ECO:0000256" key="7">
    <source>
        <dbReference type="SAM" id="MobiDB-lite"/>
    </source>
</evidence>
<evidence type="ECO:0000256" key="5">
    <source>
        <dbReference type="ARBA" id="ARBA00023329"/>
    </source>
</evidence>
<evidence type="ECO:0000256" key="3">
    <source>
        <dbReference type="ARBA" id="ARBA00023136"/>
    </source>
</evidence>
<organism evidence="8 9">
    <name type="scientific">Wallemia ichthyophaga</name>
    <dbReference type="NCBI Taxonomy" id="245174"/>
    <lineage>
        <taxon>Eukaryota</taxon>
        <taxon>Fungi</taxon>
        <taxon>Dikarya</taxon>
        <taxon>Basidiomycota</taxon>
        <taxon>Wallemiomycotina</taxon>
        <taxon>Wallemiomycetes</taxon>
        <taxon>Wallemiales</taxon>
        <taxon>Wallemiaceae</taxon>
        <taxon>Wallemia</taxon>
    </lineage>
</organism>
<dbReference type="PANTHER" id="PTHR10639">
    <property type="entry name" value="CLATHRIN LIGHT CHAIN"/>
    <property type="match status" value="1"/>
</dbReference>
<evidence type="ECO:0000256" key="4">
    <source>
        <dbReference type="ARBA" id="ARBA00023176"/>
    </source>
</evidence>
<comment type="function">
    <text evidence="6">Clathrin is the major protein of the polyhedral coat of coated pits and vesicles.</text>
</comment>
<dbReference type="GO" id="GO:0005198">
    <property type="term" value="F:structural molecule activity"/>
    <property type="evidence" value="ECO:0007669"/>
    <property type="project" value="InterPro"/>
</dbReference>
<feature type="region of interest" description="Disordered" evidence="7">
    <location>
        <begin position="1"/>
        <end position="161"/>
    </location>
</feature>
<comment type="caution">
    <text evidence="8">The sequence shown here is derived from an EMBL/GenBank/DDBJ whole genome shotgun (WGS) entry which is preliminary data.</text>
</comment>
<evidence type="ECO:0000313" key="9">
    <source>
        <dbReference type="Proteomes" id="UP000306954"/>
    </source>
</evidence>
<dbReference type="GO" id="GO:0072583">
    <property type="term" value="P:clathrin-dependent endocytosis"/>
    <property type="evidence" value="ECO:0007669"/>
    <property type="project" value="TreeGrafter"/>
</dbReference>
<sequence length="260" mass="28170">MSADLLGDENDQRLDPNVAATMSPEDDLTQSSIDGVDGAGEKYPDIGDIGGVGGDTQMDSSTRGISPSGAQPDEITQFESSFPALEGEEVDSGVLAAPAEPTEPAISSAPSALSVHAATAPKTPVSAPLFSAKQDSEPESEAVREWGEKRASEIATRDAASEKEKEDIRLKAERAIDSFYKDYNTRKETKIKENKQEEEKFMNERSDGLGKGTTWERICGLLDVDNPHNKQLNRKDMYRFKEVLMGLRKQGDRAPGAAGY</sequence>
<dbReference type="GO" id="GO:0006886">
    <property type="term" value="P:intracellular protein transport"/>
    <property type="evidence" value="ECO:0007669"/>
    <property type="project" value="InterPro"/>
</dbReference>
<dbReference type="GO" id="GO:0030132">
    <property type="term" value="C:clathrin coat of coated pit"/>
    <property type="evidence" value="ECO:0007669"/>
    <property type="project" value="InterPro"/>
</dbReference>
<feature type="compositionally biased region" description="Polar residues" evidence="7">
    <location>
        <begin position="57"/>
        <end position="69"/>
    </location>
</feature>
<dbReference type="AlphaFoldDB" id="A0A4T0HYT5"/>
<dbReference type="InterPro" id="IPR000996">
    <property type="entry name" value="Clathrin_L-chain"/>
</dbReference>
<gene>
    <name evidence="8" type="ORF">E3P90_03309</name>
</gene>
<comment type="similarity">
    <text evidence="2 6">Belongs to the clathrin light chain family.</text>
</comment>
<protein>
    <recommendedName>
        <fullName evidence="6">Clathrin light chain</fullName>
    </recommendedName>
</protein>
<reference evidence="8 9" key="1">
    <citation type="submission" date="2019-03" db="EMBL/GenBank/DDBJ databases">
        <title>Sequencing 23 genomes of Wallemia ichthyophaga.</title>
        <authorList>
            <person name="Gostincar C."/>
        </authorList>
    </citation>
    <scope>NUCLEOTIDE SEQUENCE [LARGE SCALE GENOMIC DNA]</scope>
    <source>
        <strain evidence="8 9">EXF-8621</strain>
    </source>
</reference>
<dbReference type="Proteomes" id="UP000306954">
    <property type="component" value="Unassembled WGS sequence"/>
</dbReference>
<name>A0A4T0HYT5_WALIC</name>
<proteinExistence type="inferred from homology"/>
<accession>A0A4T0HYT5</accession>
<keyword evidence="4 6" id="KW-0168">Coated pit</keyword>
<dbReference type="PANTHER" id="PTHR10639:SF7">
    <property type="entry name" value="CLATHRIN LIGHT CHAIN"/>
    <property type="match status" value="1"/>
</dbReference>
<keyword evidence="3 6" id="KW-0472">Membrane</keyword>
<dbReference type="Pfam" id="PF01086">
    <property type="entry name" value="Clathrin_lg_ch"/>
    <property type="match status" value="1"/>
</dbReference>